<dbReference type="PANTHER" id="PTHR10617:SF107">
    <property type="entry name" value="ELECTRON TRANSFER FLAVOPROTEIN-UBIQUINONE OXIDOREDUCTASE, MITOCHONDRIAL"/>
    <property type="match status" value="1"/>
</dbReference>
<evidence type="ECO:0000259" key="15">
    <source>
        <dbReference type="Pfam" id="PF05187"/>
    </source>
</evidence>
<dbReference type="EC" id="1.5.5.1" evidence="14"/>
<evidence type="ECO:0000256" key="14">
    <source>
        <dbReference type="RuleBase" id="RU366068"/>
    </source>
</evidence>
<evidence type="ECO:0000256" key="13">
    <source>
        <dbReference type="ARBA" id="ARBA00052682"/>
    </source>
</evidence>
<dbReference type="GO" id="GO:0005743">
    <property type="term" value="C:mitochondrial inner membrane"/>
    <property type="evidence" value="ECO:0007669"/>
    <property type="project" value="TreeGrafter"/>
</dbReference>
<dbReference type="EMBL" id="CP031037">
    <property type="protein sequence ID" value="QDZ20411.1"/>
    <property type="molecule type" value="Genomic_DNA"/>
</dbReference>
<dbReference type="STRING" id="1764295.A0A5B8MJF8"/>
<keyword evidence="11 14" id="KW-0411">Iron-sulfur</keyword>
<evidence type="ECO:0000256" key="11">
    <source>
        <dbReference type="ARBA" id="ARBA00023014"/>
    </source>
</evidence>
<dbReference type="GO" id="GO:0051539">
    <property type="term" value="F:4 iron, 4 sulfur cluster binding"/>
    <property type="evidence" value="ECO:0007669"/>
    <property type="project" value="UniProtKB-UniRule"/>
</dbReference>
<dbReference type="Pfam" id="PF13450">
    <property type="entry name" value="NAD_binding_8"/>
    <property type="match status" value="1"/>
</dbReference>
<dbReference type="Pfam" id="PF21162">
    <property type="entry name" value="ETFQO_UQ-bd"/>
    <property type="match status" value="1"/>
</dbReference>
<dbReference type="OrthoDB" id="437331at2759"/>
<dbReference type="Proteomes" id="UP000316726">
    <property type="component" value="Chromosome 4"/>
</dbReference>
<feature type="domain" description="ETF-QO/FixX C-terminal" evidence="15">
    <location>
        <begin position="516"/>
        <end position="625"/>
    </location>
</feature>
<comment type="cofactor">
    <cofactor evidence="14">
        <name>[4Fe-4S] cluster</name>
        <dbReference type="ChEBI" id="CHEBI:49883"/>
    </cofactor>
    <text evidence="14">Binds 1 [4Fe-4S] cluster.</text>
</comment>
<keyword evidence="3 14" id="KW-0813">Transport</keyword>
<gene>
    <name evidence="17" type="ORF">A3770_04p29290</name>
</gene>
<evidence type="ECO:0000256" key="7">
    <source>
        <dbReference type="ARBA" id="ARBA00022827"/>
    </source>
</evidence>
<evidence type="ECO:0000313" key="17">
    <source>
        <dbReference type="EMBL" id="QDZ20411.1"/>
    </source>
</evidence>
<dbReference type="FunFam" id="3.30.70.20:FF:000012">
    <property type="entry name" value="Electron transfer flavoprotein-ubiquinone oxidoreductase, mitochondrial"/>
    <property type="match status" value="1"/>
</dbReference>
<comment type="catalytic activity">
    <reaction evidence="13 14">
        <text>a ubiquinone + reduced [electron-transfer flavoprotein] = a ubiquinol + oxidized [electron-transfer flavoprotein] + H(+)</text>
        <dbReference type="Rhea" id="RHEA:24052"/>
        <dbReference type="Rhea" id="RHEA-COMP:9565"/>
        <dbReference type="Rhea" id="RHEA-COMP:9566"/>
        <dbReference type="Rhea" id="RHEA-COMP:10685"/>
        <dbReference type="Rhea" id="RHEA-COMP:10686"/>
        <dbReference type="ChEBI" id="CHEBI:15378"/>
        <dbReference type="ChEBI" id="CHEBI:16389"/>
        <dbReference type="ChEBI" id="CHEBI:17976"/>
        <dbReference type="ChEBI" id="CHEBI:57692"/>
        <dbReference type="ChEBI" id="CHEBI:58307"/>
        <dbReference type="EC" id="1.5.5.1"/>
    </reaction>
</comment>
<keyword evidence="18" id="KW-1185">Reference proteome</keyword>
<sequence length="627" mass="67833">MSCIGHWVARACAVGRVGGSLAALVGDHGGGVAGWRGMRLFGSSSSSELGELEEREKMPYDVAIVGAGPAGLAAAIRIKQLAPEASVCVLEKGSEVGAHSISGNVFDPRALEELLPGWREMEGVPVRQEVTKDVTYFMTSNRAFWVPCPPTMQNKGKGYVISLSALTRWLAAHAEENYEVDIFPGFAASEVLYDGGGSGGAPGRVVRGVATADMGISKEGAMKDTFARGIELRARVTLFGEGCRGSLSEQIKAALGLQGKANADPQTYGLGIKEVWQVSDEKHNPGEVWHTAGHPFDSETYGGGFLYHMEDNMVALGLVVGLDYKNPYLTPFKEFQRFKLHPKVRSLLEGGQCLQYGARTLVEGGWQSLPFSGFEGGALIGCAAGTLNAARIKGVHTAMKSGMVAAEVVAEKLKLAEEEGAPESEGGEDGLELPPLDMTDYDERLRKSWVGEELYAARNFRPSFGMGLYPGMIYAALDAFVFKGRTPWTFRHSKKDNECLERADSYAPISYPSPDGEITFDIPTSLYRSGTNHDHDQPAHLKLRDDQVVYDQNMAVYDGPETRYCPAGVYEYVEDEEAARGEDGPSLKLQINAQNCLHCKACDIKDPTQNICWTVPEGGGGPSYTLM</sequence>
<accession>A0A5B8MJF8</accession>
<keyword evidence="7 14" id="KW-0274">FAD</keyword>
<dbReference type="InterPro" id="IPR049398">
    <property type="entry name" value="ETF-QO/FixC_UQ-bd"/>
</dbReference>
<dbReference type="Gene3D" id="3.30.70.20">
    <property type="match status" value="1"/>
</dbReference>
<keyword evidence="10 14" id="KW-0408">Iron</keyword>
<dbReference type="PANTHER" id="PTHR10617">
    <property type="entry name" value="ELECTRON TRANSFER FLAVOPROTEIN-UBIQUINONE OXIDOREDUCTASE"/>
    <property type="match status" value="1"/>
</dbReference>
<evidence type="ECO:0000256" key="12">
    <source>
        <dbReference type="ARBA" id="ARBA00023075"/>
    </source>
</evidence>
<keyword evidence="5 14" id="KW-0285">Flavoprotein</keyword>
<evidence type="ECO:0000256" key="6">
    <source>
        <dbReference type="ARBA" id="ARBA00022723"/>
    </source>
</evidence>
<organism evidence="17 18">
    <name type="scientific">Chloropicon primus</name>
    <dbReference type="NCBI Taxonomy" id="1764295"/>
    <lineage>
        <taxon>Eukaryota</taxon>
        <taxon>Viridiplantae</taxon>
        <taxon>Chlorophyta</taxon>
        <taxon>Chloropicophyceae</taxon>
        <taxon>Chloropicales</taxon>
        <taxon>Chloropicaceae</taxon>
        <taxon>Chloropicon</taxon>
    </lineage>
</organism>
<dbReference type="SUPFAM" id="SSF51905">
    <property type="entry name" value="FAD/NAD(P)-binding domain"/>
    <property type="match status" value="1"/>
</dbReference>
<evidence type="ECO:0000256" key="10">
    <source>
        <dbReference type="ARBA" id="ARBA00023004"/>
    </source>
</evidence>
<dbReference type="Pfam" id="PF05187">
    <property type="entry name" value="Fer4_ETF_QO"/>
    <property type="match status" value="1"/>
</dbReference>
<dbReference type="InterPro" id="IPR007859">
    <property type="entry name" value="ETF-QO/FixX_C"/>
</dbReference>
<dbReference type="SUPFAM" id="SSF54373">
    <property type="entry name" value="FAD-linked reductases, C-terminal domain"/>
    <property type="match status" value="1"/>
</dbReference>
<dbReference type="InterPro" id="IPR040156">
    <property type="entry name" value="ETF-QO"/>
</dbReference>
<reference evidence="17 18" key="1">
    <citation type="submission" date="2018-07" db="EMBL/GenBank/DDBJ databases">
        <title>The complete nuclear genome of the prasinophyte Chloropicon primus (CCMP1205).</title>
        <authorList>
            <person name="Pombert J.-F."/>
            <person name="Otis C."/>
            <person name="Turmel M."/>
            <person name="Lemieux C."/>
        </authorList>
    </citation>
    <scope>NUCLEOTIDE SEQUENCE [LARGE SCALE GENOMIC DNA]</scope>
    <source>
        <strain evidence="17 18">CCMP1205</strain>
    </source>
</reference>
<keyword evidence="9 14" id="KW-0560">Oxidoreductase</keyword>
<evidence type="ECO:0000256" key="3">
    <source>
        <dbReference type="ARBA" id="ARBA00022448"/>
    </source>
</evidence>
<feature type="domain" description="ETF-QO/FixC ubiquinone-binding" evidence="16">
    <location>
        <begin position="268"/>
        <end position="361"/>
    </location>
</feature>
<keyword evidence="6 14" id="KW-0479">Metal-binding</keyword>
<proteinExistence type="predicted"/>
<dbReference type="Gene3D" id="3.30.9.90">
    <property type="match status" value="1"/>
</dbReference>
<evidence type="ECO:0000256" key="1">
    <source>
        <dbReference type="ARBA" id="ARBA00001974"/>
    </source>
</evidence>
<name>A0A5B8MJF8_9CHLO</name>
<dbReference type="Gene3D" id="3.50.50.60">
    <property type="entry name" value="FAD/NAD(P)-binding domain"/>
    <property type="match status" value="1"/>
</dbReference>
<evidence type="ECO:0000313" key="18">
    <source>
        <dbReference type="Proteomes" id="UP000316726"/>
    </source>
</evidence>
<comment type="function">
    <text evidence="2 14">Accepts electrons from ETF and reduces ubiquinone.</text>
</comment>
<dbReference type="SUPFAM" id="SSF54862">
    <property type="entry name" value="4Fe-4S ferredoxins"/>
    <property type="match status" value="1"/>
</dbReference>
<protein>
    <recommendedName>
        <fullName evidence="14">Electron transfer flavoprotein-ubiquinone oxidoreductase</fullName>
        <shortName evidence="14">ETF-QO</shortName>
        <ecNumber evidence="14">1.5.5.1</ecNumber>
    </recommendedName>
</protein>
<comment type="cofactor">
    <cofactor evidence="1 14">
        <name>FAD</name>
        <dbReference type="ChEBI" id="CHEBI:57692"/>
    </cofactor>
</comment>
<evidence type="ECO:0000256" key="4">
    <source>
        <dbReference type="ARBA" id="ARBA00022485"/>
    </source>
</evidence>
<keyword evidence="12 14" id="KW-0830">Ubiquinone</keyword>
<dbReference type="GO" id="GO:0046872">
    <property type="term" value="F:metal ion binding"/>
    <property type="evidence" value="ECO:0007669"/>
    <property type="project" value="UniProtKB-KW"/>
</dbReference>
<keyword evidence="8 14" id="KW-0249">Electron transport</keyword>
<evidence type="ECO:0000256" key="5">
    <source>
        <dbReference type="ARBA" id="ARBA00022630"/>
    </source>
</evidence>
<keyword evidence="4" id="KW-0004">4Fe-4S</keyword>
<evidence type="ECO:0000259" key="16">
    <source>
        <dbReference type="Pfam" id="PF21162"/>
    </source>
</evidence>
<evidence type="ECO:0000256" key="9">
    <source>
        <dbReference type="ARBA" id="ARBA00023002"/>
    </source>
</evidence>
<dbReference type="InterPro" id="IPR036188">
    <property type="entry name" value="FAD/NAD-bd_sf"/>
</dbReference>
<dbReference type="AlphaFoldDB" id="A0A5B8MJF8"/>
<evidence type="ECO:0000256" key="8">
    <source>
        <dbReference type="ARBA" id="ARBA00022982"/>
    </source>
</evidence>
<evidence type="ECO:0000256" key="2">
    <source>
        <dbReference type="ARBA" id="ARBA00002819"/>
    </source>
</evidence>
<dbReference type="GO" id="GO:0004174">
    <property type="term" value="F:electron-transferring-flavoprotein dehydrogenase activity"/>
    <property type="evidence" value="ECO:0007669"/>
    <property type="project" value="UniProtKB-UniRule"/>
</dbReference>